<dbReference type="SUPFAM" id="SSF48208">
    <property type="entry name" value="Six-hairpin glycosidases"/>
    <property type="match status" value="1"/>
</dbReference>
<feature type="signal peptide" evidence="2">
    <location>
        <begin position="1"/>
        <end position="27"/>
    </location>
</feature>
<evidence type="ECO:0008006" key="5">
    <source>
        <dbReference type="Google" id="ProtNLM"/>
    </source>
</evidence>
<evidence type="ECO:0000313" key="3">
    <source>
        <dbReference type="EMBL" id="AWI10250.1"/>
    </source>
</evidence>
<dbReference type="EMBL" id="CP023004">
    <property type="protein sequence ID" value="AWI10250.1"/>
    <property type="molecule type" value="Genomic_DNA"/>
</dbReference>
<reference evidence="3 4" key="1">
    <citation type="journal article" date="2018" name="Syst. Appl. Microbiol.">
        <title>Ereboglobus luteus gen. nov. sp. nov. from cockroach guts, and new insights into the oxygen relationship of the genera Opitutus and Didymococcus (Verrucomicrobia: Opitutaceae).</title>
        <authorList>
            <person name="Tegtmeier D."/>
            <person name="Belitz A."/>
            <person name="Radek R."/>
            <person name="Heimerl T."/>
            <person name="Brune A."/>
        </authorList>
    </citation>
    <scope>NUCLEOTIDE SEQUENCE [LARGE SCALE GENOMIC DNA]</scope>
    <source>
        <strain evidence="3 4">Ho45</strain>
    </source>
</reference>
<dbReference type="AlphaFoldDB" id="A0A2U8E614"/>
<dbReference type="OrthoDB" id="8660908at2"/>
<gene>
    <name evidence="3" type="ORF">CKA38_14205</name>
</gene>
<dbReference type="KEGG" id="elut:CKA38_14205"/>
<dbReference type="InterPro" id="IPR012341">
    <property type="entry name" value="6hp_glycosidase-like_sf"/>
</dbReference>
<dbReference type="Proteomes" id="UP000244896">
    <property type="component" value="Chromosome"/>
</dbReference>
<name>A0A2U8E614_9BACT</name>
<dbReference type="PANTHER" id="PTHR34987:SF6">
    <property type="entry name" value="ALPHA-L-RHAMNOSIDASE SIX-HAIRPIN GLYCOSIDASE DOMAIN-CONTAINING PROTEIN"/>
    <property type="match status" value="1"/>
</dbReference>
<sequence>MKNHRILPAAALLLSLFTLHLSPFAAADAAAPAPASASRWAIDPTDGGITWTIKKAPKPAPETLAPNAPPPAEYAPHTDRIEMSGLHISALVTYGIDNRAAPVLSRQLIWPMLRFEPNKTRDHLDLTFPDSPRILINGAANLRETVTRVHHRGLITIESRFVIRNTPGEIKLTRTLFPSPDKPAYLERYTFANNTKTEVTVELEDMVKTIRPAASRRHIYDTGYTATSRVLNPAPRKLAPGEAATFTYAIIAQKNSEHAARPVAQTLDSDAELAARRARVAYWLDNLQLETPDPVLNTTFAFAKIRVTESIFDTAGGLMQGPGGAAYYAAIWANDQAEYAGPFTPFLGDRLGDASSLNAYRVFAKYMNPGYRAIPSSITAEGKTTWQGAGDRGDMAMIAYGAARFALAYGDKQIAAELWPLIEWCLEYCHRKIDARGVVASDSDELENRFPAGKANLCTSTLYYDALLSAAYLGKDLGKPAAQLDTYRRQAAALRTAIETHFGAKVEGYDTYRYFDKTDYANAAAGKPENRRLARHAAYFNKPDILRAWICMPLTVGIPDRAPGTIDALFSPRLWTDDGLATEAGQITFWDRSTLYALRGVFAAGDTKRALDYLTLYSNRRLLGEHVPYAIEAWPEGDQRHLSTESGLYCRIYTEGIFGIRPTGLRSFACTPRLPAGWRQMALRKIKAFGQTFDLSITRDGKNLKLTVTRDGRPAITQTIAPGQTADITLP</sequence>
<accession>A0A2U8E614</accession>
<feature type="region of interest" description="Disordered" evidence="1">
    <location>
        <begin position="57"/>
        <end position="76"/>
    </location>
</feature>
<dbReference type="InterPro" id="IPR008928">
    <property type="entry name" value="6-hairpin_glycosidase_sf"/>
</dbReference>
<feature type="chain" id="PRO_5015863206" description="Alpha-L-rhamnosidase six-hairpin glycosidase domain-containing protein" evidence="2">
    <location>
        <begin position="28"/>
        <end position="731"/>
    </location>
</feature>
<keyword evidence="4" id="KW-1185">Reference proteome</keyword>
<dbReference type="GO" id="GO:0005975">
    <property type="term" value="P:carbohydrate metabolic process"/>
    <property type="evidence" value="ECO:0007669"/>
    <property type="project" value="InterPro"/>
</dbReference>
<evidence type="ECO:0000256" key="1">
    <source>
        <dbReference type="SAM" id="MobiDB-lite"/>
    </source>
</evidence>
<dbReference type="PANTHER" id="PTHR34987">
    <property type="entry name" value="C, PUTATIVE (AFU_ORTHOLOGUE AFUA_3G02880)-RELATED"/>
    <property type="match status" value="1"/>
</dbReference>
<evidence type="ECO:0000256" key="2">
    <source>
        <dbReference type="SAM" id="SignalP"/>
    </source>
</evidence>
<protein>
    <recommendedName>
        <fullName evidence="5">Alpha-L-rhamnosidase six-hairpin glycosidase domain-containing protein</fullName>
    </recommendedName>
</protein>
<organism evidence="3 4">
    <name type="scientific">Ereboglobus luteus</name>
    <dbReference type="NCBI Taxonomy" id="1796921"/>
    <lineage>
        <taxon>Bacteria</taxon>
        <taxon>Pseudomonadati</taxon>
        <taxon>Verrucomicrobiota</taxon>
        <taxon>Opitutia</taxon>
        <taxon>Opitutales</taxon>
        <taxon>Opitutaceae</taxon>
        <taxon>Ereboglobus</taxon>
    </lineage>
</organism>
<dbReference type="Gene3D" id="1.50.10.10">
    <property type="match status" value="1"/>
</dbReference>
<dbReference type="RefSeq" id="WP_108826154.1">
    <property type="nucleotide sequence ID" value="NZ_CP023004.1"/>
</dbReference>
<proteinExistence type="predicted"/>
<evidence type="ECO:0000313" key="4">
    <source>
        <dbReference type="Proteomes" id="UP000244896"/>
    </source>
</evidence>
<keyword evidence="2" id="KW-0732">Signal</keyword>